<feature type="domain" description="HTH tetR-type" evidence="5">
    <location>
        <begin position="14"/>
        <end position="74"/>
    </location>
</feature>
<proteinExistence type="predicted"/>
<name>F1YRE0_9PROT</name>
<evidence type="ECO:0000256" key="2">
    <source>
        <dbReference type="ARBA" id="ARBA00023125"/>
    </source>
</evidence>
<evidence type="ECO:0000313" key="6">
    <source>
        <dbReference type="EMBL" id="EGE48625.1"/>
    </source>
</evidence>
<accession>F1YRE0</accession>
<sequence>MLMTSHKTRTNNPESVKSNLLDAAAEILIHESAQKLTLNLVAQKAGVSKGGLLHHFPSKEKLLDGLFHRELNLFRDEIQAAMEKDPVETGRAARAYIGLGNASNPQDKSYIILRQLLSIMLSDNTLSQEWTRIYWQTIKSTGLFEESSPLMILCCLAADGLSLWEILGADKLNSINCEDIQRIIEKITYSKRIDQ</sequence>
<evidence type="ECO:0000256" key="4">
    <source>
        <dbReference type="PROSITE-ProRule" id="PRU00335"/>
    </source>
</evidence>
<evidence type="ECO:0000256" key="1">
    <source>
        <dbReference type="ARBA" id="ARBA00023015"/>
    </source>
</evidence>
<dbReference type="Pfam" id="PF00440">
    <property type="entry name" value="TetR_N"/>
    <property type="match status" value="1"/>
</dbReference>
<dbReference type="Gene3D" id="1.10.357.10">
    <property type="entry name" value="Tetracycline Repressor, domain 2"/>
    <property type="match status" value="1"/>
</dbReference>
<reference evidence="6 7" key="1">
    <citation type="journal article" date="2011" name="Science">
        <title>Drosophila microbiome modulates host developmental and metabolic homeostasis via insulin signaling.</title>
        <authorList>
            <person name="Shin S.C."/>
            <person name="Kim S.H."/>
            <person name="You H."/>
            <person name="Kim B."/>
            <person name="Kim A.C."/>
            <person name="Lee K.A."/>
            <person name="Yoon J.H."/>
            <person name="Ryu J.H."/>
            <person name="Lee W.J."/>
        </authorList>
    </citation>
    <scope>NUCLEOTIDE SEQUENCE [LARGE SCALE GENOMIC DNA]</scope>
    <source>
        <strain evidence="6 7">DM001</strain>
    </source>
</reference>
<dbReference type="SUPFAM" id="SSF46689">
    <property type="entry name" value="Homeodomain-like"/>
    <property type="match status" value="1"/>
</dbReference>
<gene>
    <name evidence="6" type="ORF">APO_0470</name>
</gene>
<dbReference type="GO" id="GO:0003700">
    <property type="term" value="F:DNA-binding transcription factor activity"/>
    <property type="evidence" value="ECO:0007669"/>
    <property type="project" value="TreeGrafter"/>
</dbReference>
<dbReference type="InterPro" id="IPR050109">
    <property type="entry name" value="HTH-type_TetR-like_transc_reg"/>
</dbReference>
<dbReference type="PRINTS" id="PR00455">
    <property type="entry name" value="HTHTETR"/>
</dbReference>
<dbReference type="InterPro" id="IPR009057">
    <property type="entry name" value="Homeodomain-like_sf"/>
</dbReference>
<organism evidence="6 7">
    <name type="scientific">Acetobacter pomorum DM001</name>
    <dbReference type="NCBI Taxonomy" id="945681"/>
    <lineage>
        <taxon>Bacteria</taxon>
        <taxon>Pseudomonadati</taxon>
        <taxon>Pseudomonadota</taxon>
        <taxon>Alphaproteobacteria</taxon>
        <taxon>Acetobacterales</taxon>
        <taxon>Acetobacteraceae</taxon>
        <taxon>Acetobacter</taxon>
    </lineage>
</organism>
<evidence type="ECO:0000256" key="3">
    <source>
        <dbReference type="ARBA" id="ARBA00023163"/>
    </source>
</evidence>
<dbReference type="PROSITE" id="PS50977">
    <property type="entry name" value="HTH_TETR_2"/>
    <property type="match status" value="1"/>
</dbReference>
<protein>
    <submittedName>
        <fullName evidence="6">TetR Family Transcriptional Regulator</fullName>
    </submittedName>
</protein>
<evidence type="ECO:0000259" key="5">
    <source>
        <dbReference type="PROSITE" id="PS50977"/>
    </source>
</evidence>
<dbReference type="InterPro" id="IPR001647">
    <property type="entry name" value="HTH_TetR"/>
</dbReference>
<dbReference type="Proteomes" id="UP000018454">
    <property type="component" value="Unassembled WGS sequence"/>
</dbReference>
<evidence type="ECO:0000313" key="7">
    <source>
        <dbReference type="Proteomes" id="UP000018454"/>
    </source>
</evidence>
<keyword evidence="1" id="KW-0805">Transcription regulation</keyword>
<dbReference type="PANTHER" id="PTHR30055">
    <property type="entry name" value="HTH-TYPE TRANSCRIPTIONAL REGULATOR RUTR"/>
    <property type="match status" value="1"/>
</dbReference>
<dbReference type="GO" id="GO:0000976">
    <property type="term" value="F:transcription cis-regulatory region binding"/>
    <property type="evidence" value="ECO:0007669"/>
    <property type="project" value="TreeGrafter"/>
</dbReference>
<dbReference type="PANTHER" id="PTHR30055:SF234">
    <property type="entry name" value="HTH-TYPE TRANSCRIPTIONAL REGULATOR BETI"/>
    <property type="match status" value="1"/>
</dbReference>
<dbReference type="EMBL" id="AEUP01000010">
    <property type="protein sequence ID" value="EGE48625.1"/>
    <property type="molecule type" value="Genomic_DNA"/>
</dbReference>
<comment type="caution">
    <text evidence="6">The sequence shown here is derived from an EMBL/GenBank/DDBJ whole genome shotgun (WGS) entry which is preliminary data.</text>
</comment>
<dbReference type="AlphaFoldDB" id="F1YRE0"/>
<keyword evidence="3" id="KW-0804">Transcription</keyword>
<keyword evidence="2 4" id="KW-0238">DNA-binding</keyword>
<feature type="DNA-binding region" description="H-T-H motif" evidence="4">
    <location>
        <begin position="37"/>
        <end position="56"/>
    </location>
</feature>